<dbReference type="Gene3D" id="3.60.15.10">
    <property type="entry name" value="Ribonuclease Z/Hydroxyacylglutathione hydrolase-like"/>
    <property type="match status" value="2"/>
</dbReference>
<organism evidence="1 2">
    <name type="scientific">Trichoderma cornu-damae</name>
    <dbReference type="NCBI Taxonomy" id="654480"/>
    <lineage>
        <taxon>Eukaryota</taxon>
        <taxon>Fungi</taxon>
        <taxon>Dikarya</taxon>
        <taxon>Ascomycota</taxon>
        <taxon>Pezizomycotina</taxon>
        <taxon>Sordariomycetes</taxon>
        <taxon>Hypocreomycetidae</taxon>
        <taxon>Hypocreales</taxon>
        <taxon>Hypocreaceae</taxon>
        <taxon>Trichoderma</taxon>
    </lineage>
</organism>
<reference evidence="1" key="1">
    <citation type="submission" date="2021-08" db="EMBL/GenBank/DDBJ databases">
        <title>Chromosome-Level Trichoderma cornu-damae using Hi-C Data.</title>
        <authorList>
            <person name="Kim C.S."/>
        </authorList>
    </citation>
    <scope>NUCLEOTIDE SEQUENCE</scope>
    <source>
        <strain evidence="1">KA19-0412C</strain>
    </source>
</reference>
<dbReference type="InterPro" id="IPR036866">
    <property type="entry name" value="RibonucZ/Hydroxyglut_hydro"/>
</dbReference>
<dbReference type="Proteomes" id="UP000827724">
    <property type="component" value="Unassembled WGS sequence"/>
</dbReference>
<dbReference type="OrthoDB" id="5371837at2759"/>
<accession>A0A9P8QKY4</accession>
<keyword evidence="2" id="KW-1185">Reference proteome</keyword>
<dbReference type="AlphaFoldDB" id="A0A9P8QKY4"/>
<name>A0A9P8QKY4_9HYPO</name>
<evidence type="ECO:0008006" key="3">
    <source>
        <dbReference type="Google" id="ProtNLM"/>
    </source>
</evidence>
<proteinExistence type="predicted"/>
<evidence type="ECO:0000313" key="2">
    <source>
        <dbReference type="Proteomes" id="UP000827724"/>
    </source>
</evidence>
<protein>
    <recommendedName>
        <fullName evidence="3">Metallo-beta-lactamase domain-containing protein</fullName>
    </recommendedName>
</protein>
<sequence length="604" mass="68502">MALPPIEYDPAVFEPFAQVTVFDAGYGDGNMVDICQHDSTEPYKWRRVLIDTGPPSDDTRSDIKHCLRIVPRPRAQNSGDQAYVPPLDEFQITHVDLDHIGNAAKLAVDLVGLFDGWRILDNNYRCLFVFPHIPPPLPPKDCLDASWKVAEFSWLGSAPVNHITFKLKQEVKDWAQDLTMFGYLVKFTLDFPDTPSPGDGFEWDRINVVDDREIGCWHDIRFVYNEDGHHHENALVLSISMEIIDLEAPLKPVSVYQGEQLEEEIWLPDIRWVSTVSAPFPGPLIPNNARAQAPVARSLVRDIPQFRLGSNDAISKLGTEVEKLMRRGVASTENAVKGKHHYFLRNNGTVEAVQHYVNPTTTSFRDLGRVPLIEEYRQHTPNYDAEMDEIATNRSSVVTMFKRPDLGLKMLFTADAYDRNCDVRRTILSYDDGTDPAMNLSILKIPHHGSEVTVDASFYELVRAEVYLICGSHHGNIHRNPRLSTLLAIARGFGKQPPRASGKPFRLFFSNKKILDEYVSPSDKVPSAVAALINSQWGPKLVNNRWNYEVYRCRDGDFSSILFGALKRDDVLSPYVGLDEYIANNSWLICHRWNAIQGRAEVIY</sequence>
<evidence type="ECO:0000313" key="1">
    <source>
        <dbReference type="EMBL" id="KAH6608210.1"/>
    </source>
</evidence>
<gene>
    <name evidence="1" type="ORF">Trco_004523</name>
</gene>
<dbReference type="EMBL" id="JAIWOZ010000003">
    <property type="protein sequence ID" value="KAH6608210.1"/>
    <property type="molecule type" value="Genomic_DNA"/>
</dbReference>
<dbReference type="SUPFAM" id="SSF56281">
    <property type="entry name" value="Metallo-hydrolase/oxidoreductase"/>
    <property type="match status" value="1"/>
</dbReference>
<comment type="caution">
    <text evidence="1">The sequence shown here is derived from an EMBL/GenBank/DDBJ whole genome shotgun (WGS) entry which is preliminary data.</text>
</comment>